<name>A0ABW8UIL9_9LACO</name>
<keyword evidence="2" id="KW-0808">Transferase</keyword>
<dbReference type="Proteomes" id="UP001625389">
    <property type="component" value="Unassembled WGS sequence"/>
</dbReference>
<protein>
    <submittedName>
        <fullName evidence="2">Phosphorylcholine transferase LicD</fullName>
    </submittedName>
</protein>
<organism evidence="2 3">
    <name type="scientific">Loigolactobacillus zhaoyuanensis</name>
    <dbReference type="NCBI Taxonomy" id="2486017"/>
    <lineage>
        <taxon>Bacteria</taxon>
        <taxon>Bacillati</taxon>
        <taxon>Bacillota</taxon>
        <taxon>Bacilli</taxon>
        <taxon>Lactobacillales</taxon>
        <taxon>Lactobacillaceae</taxon>
        <taxon>Loigolactobacillus</taxon>
    </lineage>
</organism>
<comment type="caution">
    <text evidence="2">The sequence shown here is derived from an EMBL/GenBank/DDBJ whole genome shotgun (WGS) entry which is preliminary data.</text>
</comment>
<dbReference type="PANTHER" id="PTHR43404">
    <property type="entry name" value="LIPOPOLYSACCHARIDE CHOLINEPHOSPHOTRANSFERASE LICD"/>
    <property type="match status" value="1"/>
</dbReference>
<proteinExistence type="predicted"/>
<keyword evidence="3" id="KW-1185">Reference proteome</keyword>
<dbReference type="RefSeq" id="WP_407137635.1">
    <property type="nucleotide sequence ID" value="NZ_JBGQPK010000055.1"/>
</dbReference>
<dbReference type="InterPro" id="IPR052942">
    <property type="entry name" value="LPS_cholinephosphotransferase"/>
</dbReference>
<reference evidence="2 3" key="1">
    <citation type="submission" date="2024-08" db="EMBL/GenBank/DDBJ databases">
        <authorList>
            <person name="Arias E."/>
        </authorList>
    </citation>
    <scope>NUCLEOTIDE SEQUENCE [LARGE SCALE GENOMIC DNA]</scope>
    <source>
        <strain evidence="2 3">FAM 25317</strain>
    </source>
</reference>
<dbReference type="GO" id="GO:0016740">
    <property type="term" value="F:transferase activity"/>
    <property type="evidence" value="ECO:0007669"/>
    <property type="project" value="UniProtKB-KW"/>
</dbReference>
<dbReference type="PANTHER" id="PTHR43404:SF2">
    <property type="entry name" value="LIPOPOLYSACCHARIDE CHOLINEPHOSPHOTRANSFERASE LICD"/>
    <property type="match status" value="1"/>
</dbReference>
<dbReference type="Pfam" id="PF04991">
    <property type="entry name" value="LicD"/>
    <property type="match status" value="1"/>
</dbReference>
<gene>
    <name evidence="2" type="ORF">ACEN34_10560</name>
</gene>
<evidence type="ECO:0000259" key="1">
    <source>
        <dbReference type="Pfam" id="PF04991"/>
    </source>
</evidence>
<feature type="domain" description="LicD/FKTN/FKRP nucleotidyltransferase" evidence="1">
    <location>
        <begin position="10"/>
        <end position="231"/>
    </location>
</feature>
<sequence length="254" mass="29646">MLESLICALKKHNIEFFMIGGSLIGAMRHKGFIPWDDDIDIGMTRSEYERFLKEVPVEFTQTHYFIQTDQSEAGYALSYAKLIDLNTHIPVPGDKDANVRQGVFIDVFPFDSQPKRKLAQVMHYYAYQYYDLYTKRLLGYGHATGKKAAAMTLLQRVLPKKSSYLTKRLRTKWMTRFQNNSRLNIVNLASPYSYGREVISSNELDLNWVKFETIKVPVSKMYDQILTRQYGDWRKLPAQSEQVSTHINNFEENE</sequence>
<dbReference type="InterPro" id="IPR007074">
    <property type="entry name" value="LicD/FKTN/FKRP_NTP_transf"/>
</dbReference>
<accession>A0ABW8UIL9</accession>
<dbReference type="EMBL" id="JBGQPK010000055">
    <property type="protein sequence ID" value="MFL2030055.1"/>
    <property type="molecule type" value="Genomic_DNA"/>
</dbReference>
<evidence type="ECO:0000313" key="3">
    <source>
        <dbReference type="Proteomes" id="UP001625389"/>
    </source>
</evidence>
<evidence type="ECO:0000313" key="2">
    <source>
        <dbReference type="EMBL" id="MFL2030055.1"/>
    </source>
</evidence>